<protein>
    <submittedName>
        <fullName evidence="1">Uncharacterized protein</fullName>
    </submittedName>
</protein>
<sequence>MKDNITHTLGEFEALVKDGAIGSFCISVHNQQLKIKEDQGPLEQTVPLAGDLFDSLYTFFYGVDKIAYKSHDYSNLKSIINARMMLDRMLKQENL</sequence>
<evidence type="ECO:0000313" key="2">
    <source>
        <dbReference type="Proteomes" id="UP000198432"/>
    </source>
</evidence>
<dbReference type="AlphaFoldDB" id="A0A239GMU4"/>
<name>A0A239GMU4_9BACT</name>
<reference evidence="2" key="1">
    <citation type="submission" date="2017-06" db="EMBL/GenBank/DDBJ databases">
        <authorList>
            <person name="Varghese N."/>
            <person name="Submissions S."/>
        </authorList>
    </citation>
    <scope>NUCLEOTIDE SEQUENCE [LARGE SCALE GENOMIC DNA]</scope>
    <source>
        <strain evidence="2">NKM1</strain>
    </source>
</reference>
<accession>A0A239GMU4</accession>
<proteinExistence type="predicted"/>
<evidence type="ECO:0000313" key="1">
    <source>
        <dbReference type="EMBL" id="SNS70291.1"/>
    </source>
</evidence>
<organism evidence="1 2">
    <name type="scientific">Pontibacter ummariensis</name>
    <dbReference type="NCBI Taxonomy" id="1610492"/>
    <lineage>
        <taxon>Bacteria</taxon>
        <taxon>Pseudomonadati</taxon>
        <taxon>Bacteroidota</taxon>
        <taxon>Cytophagia</taxon>
        <taxon>Cytophagales</taxon>
        <taxon>Hymenobacteraceae</taxon>
        <taxon>Pontibacter</taxon>
    </lineage>
</organism>
<keyword evidence="2" id="KW-1185">Reference proteome</keyword>
<dbReference type="OrthoDB" id="854066at2"/>
<dbReference type="RefSeq" id="WP_089319690.1">
    <property type="nucleotide sequence ID" value="NZ_FZOQ01000011.1"/>
</dbReference>
<dbReference type="Proteomes" id="UP000198432">
    <property type="component" value="Unassembled WGS sequence"/>
</dbReference>
<gene>
    <name evidence="1" type="ORF">SAMN06296052_111137</name>
</gene>
<dbReference type="EMBL" id="FZOQ01000011">
    <property type="protein sequence ID" value="SNS70291.1"/>
    <property type="molecule type" value="Genomic_DNA"/>
</dbReference>